<comment type="caution">
    <text evidence="1">The sequence shown here is derived from an EMBL/GenBank/DDBJ whole genome shotgun (WGS) entry which is preliminary data.</text>
</comment>
<organism evidence="1 2">
    <name type="scientific">Rhodococcus pyridinivorans AK37</name>
    <dbReference type="NCBI Taxonomy" id="1114960"/>
    <lineage>
        <taxon>Bacteria</taxon>
        <taxon>Bacillati</taxon>
        <taxon>Actinomycetota</taxon>
        <taxon>Actinomycetes</taxon>
        <taxon>Mycobacteriales</taxon>
        <taxon>Nocardiaceae</taxon>
        <taxon>Rhodococcus</taxon>
    </lineage>
</organism>
<dbReference type="Proteomes" id="UP000005064">
    <property type="component" value="Unassembled WGS sequence"/>
</dbReference>
<evidence type="ECO:0000313" key="2">
    <source>
        <dbReference type="Proteomes" id="UP000005064"/>
    </source>
</evidence>
<accession>H0JV28</accession>
<evidence type="ECO:0000313" key="1">
    <source>
        <dbReference type="EMBL" id="EHK82124.1"/>
    </source>
</evidence>
<evidence type="ECO:0008006" key="3">
    <source>
        <dbReference type="Google" id="ProtNLM"/>
    </source>
</evidence>
<dbReference type="EMBL" id="AHBW01000051">
    <property type="protein sequence ID" value="EHK82124.1"/>
    <property type="molecule type" value="Genomic_DNA"/>
</dbReference>
<name>H0JV28_9NOCA</name>
<reference evidence="1 2" key="1">
    <citation type="submission" date="2011-12" db="EMBL/GenBank/DDBJ databases">
        <authorList>
            <person name="Kriszt B."/>
            <person name="Tancsics A."/>
            <person name="Cserhati M."/>
            <person name="Toth A."/>
            <person name="Nagy I."/>
            <person name="Horvath B."/>
            <person name="Tamura T."/>
            <person name="Kukolya J."/>
            <person name="Szoboszlay S."/>
        </authorList>
    </citation>
    <scope>NUCLEOTIDE SEQUENCE [LARGE SCALE GENOMIC DNA]</scope>
    <source>
        <strain evidence="1 2">AK37</strain>
    </source>
</reference>
<protein>
    <recommendedName>
        <fullName evidence="3">Terminase</fullName>
    </recommendedName>
</protein>
<dbReference type="PATRIC" id="fig|1114960.4.peg.3636"/>
<dbReference type="RefSeq" id="WP_006553494.1">
    <property type="nucleotide sequence ID" value="NZ_AHBW01000051.1"/>
</dbReference>
<dbReference type="AlphaFoldDB" id="H0JV28"/>
<sequence length="100" mass="11204">MGRRLWNAVLDEYELDTHEVAVLREAVRTVDQIEQLQAVVKDDGPMQNSPQGRRVHPAVSELRQQRIVLARLLAALNIPVEDASRPVRAPRGVYGIRGTA</sequence>
<gene>
    <name evidence="1" type="ORF">AK37_17795</name>
</gene>
<proteinExistence type="predicted"/>